<comment type="caution">
    <text evidence="1">The sequence shown here is derived from an EMBL/GenBank/DDBJ whole genome shotgun (WGS) entry which is preliminary data.</text>
</comment>
<proteinExistence type="predicted"/>
<dbReference type="EMBL" id="QSQR01000003">
    <property type="protein sequence ID" value="RGK47073.1"/>
    <property type="molecule type" value="Genomic_DNA"/>
</dbReference>
<sequence length="95" mass="11062">MKKEGFLMIDALFGLSVTAMCIWLFCYCQSISIKQENRAYEEMQTALSLLKQSNRLESRYLYRYDCGEADDCDFKKIKAGNKMLVLEEKNGIHDD</sequence>
<dbReference type="AlphaFoldDB" id="A0A3E4MBI7"/>
<evidence type="ECO:0008006" key="3">
    <source>
        <dbReference type="Google" id="ProtNLM"/>
    </source>
</evidence>
<protein>
    <recommendedName>
        <fullName evidence="3">Type II secretion system protein</fullName>
    </recommendedName>
</protein>
<dbReference type="RefSeq" id="WP_117642543.1">
    <property type="nucleotide sequence ID" value="NZ_JAQLUQ010000035.1"/>
</dbReference>
<organism evidence="1 2">
    <name type="scientific">Ligilactobacillus ruminis</name>
    <dbReference type="NCBI Taxonomy" id="1623"/>
    <lineage>
        <taxon>Bacteria</taxon>
        <taxon>Bacillati</taxon>
        <taxon>Bacillota</taxon>
        <taxon>Bacilli</taxon>
        <taxon>Lactobacillales</taxon>
        <taxon>Lactobacillaceae</taxon>
        <taxon>Ligilactobacillus</taxon>
    </lineage>
</organism>
<name>A0A3E4MBI7_9LACO</name>
<evidence type="ECO:0000313" key="2">
    <source>
        <dbReference type="Proteomes" id="UP000260790"/>
    </source>
</evidence>
<accession>A0A3E4MBI7</accession>
<reference evidence="1 2" key="1">
    <citation type="submission" date="2018-08" db="EMBL/GenBank/DDBJ databases">
        <title>A genome reference for cultivated species of the human gut microbiota.</title>
        <authorList>
            <person name="Zou Y."/>
            <person name="Xue W."/>
            <person name="Luo G."/>
        </authorList>
    </citation>
    <scope>NUCLEOTIDE SEQUENCE [LARGE SCALE GENOMIC DNA]</scope>
    <source>
        <strain evidence="1 2">TF10-9AT</strain>
    </source>
</reference>
<evidence type="ECO:0000313" key="1">
    <source>
        <dbReference type="EMBL" id="RGK47073.1"/>
    </source>
</evidence>
<dbReference type="Proteomes" id="UP000260790">
    <property type="component" value="Unassembled WGS sequence"/>
</dbReference>
<gene>
    <name evidence="1" type="ORF">DXD09_03690</name>
</gene>